<gene>
    <name evidence="2" type="ORF">METZ01_LOCUS448020</name>
</gene>
<dbReference type="PANTHER" id="PTHR35889:SF3">
    <property type="entry name" value="F-BOX DOMAIN-CONTAINING PROTEIN"/>
    <property type="match status" value="1"/>
</dbReference>
<dbReference type="SUPFAM" id="SSF46626">
    <property type="entry name" value="Cytochrome c"/>
    <property type="match status" value="1"/>
</dbReference>
<dbReference type="InterPro" id="IPR011429">
    <property type="entry name" value="Cyt_c_Planctomycete-type"/>
</dbReference>
<accession>A0A382ZHY1</accession>
<dbReference type="PANTHER" id="PTHR35889">
    <property type="entry name" value="CYCLOINULO-OLIGOSACCHARIDE FRUCTANOTRANSFERASE-RELATED"/>
    <property type="match status" value="1"/>
</dbReference>
<organism evidence="2">
    <name type="scientific">marine metagenome</name>
    <dbReference type="NCBI Taxonomy" id="408172"/>
    <lineage>
        <taxon>unclassified sequences</taxon>
        <taxon>metagenomes</taxon>
        <taxon>ecological metagenomes</taxon>
    </lineage>
</organism>
<dbReference type="GO" id="GO:0020037">
    <property type="term" value="F:heme binding"/>
    <property type="evidence" value="ECO:0007669"/>
    <property type="project" value="InterPro"/>
</dbReference>
<protein>
    <recommendedName>
        <fullName evidence="1">Cytochrome C Planctomycete-type domain-containing protein</fullName>
    </recommendedName>
</protein>
<dbReference type="InterPro" id="IPR036909">
    <property type="entry name" value="Cyt_c-like_dom_sf"/>
</dbReference>
<proteinExistence type="predicted"/>
<sequence>MKFLYTLILACIALPPLGETVDFHKDVAPILREYCAGCHNNVDLDGEMSVETFKLLMKGGENGATIQPGNASDSLLIKAVTKQAKPYMPPRKEPQLTTQHITTLTTWINGGAKEPSDDRSILATLNVPKTAANKNATRPVTA</sequence>
<reference evidence="2" key="1">
    <citation type="submission" date="2018-05" db="EMBL/GenBank/DDBJ databases">
        <authorList>
            <person name="Lanie J.A."/>
            <person name="Ng W.-L."/>
            <person name="Kazmierczak K.M."/>
            <person name="Andrzejewski T.M."/>
            <person name="Davidsen T.M."/>
            <person name="Wayne K.J."/>
            <person name="Tettelin H."/>
            <person name="Glass J.I."/>
            <person name="Rusch D."/>
            <person name="Podicherti R."/>
            <person name="Tsui H.-C.T."/>
            <person name="Winkler M.E."/>
        </authorList>
    </citation>
    <scope>NUCLEOTIDE SEQUENCE</scope>
</reference>
<feature type="non-terminal residue" evidence="2">
    <location>
        <position position="142"/>
    </location>
</feature>
<dbReference type="EMBL" id="UINC01184107">
    <property type="protein sequence ID" value="SVD95166.1"/>
    <property type="molecule type" value="Genomic_DNA"/>
</dbReference>
<evidence type="ECO:0000313" key="2">
    <source>
        <dbReference type="EMBL" id="SVD95166.1"/>
    </source>
</evidence>
<name>A0A382ZHY1_9ZZZZ</name>
<dbReference type="AlphaFoldDB" id="A0A382ZHY1"/>
<dbReference type="GO" id="GO:0009055">
    <property type="term" value="F:electron transfer activity"/>
    <property type="evidence" value="ECO:0007669"/>
    <property type="project" value="InterPro"/>
</dbReference>
<dbReference type="Pfam" id="PF07635">
    <property type="entry name" value="PSCyt1"/>
    <property type="match status" value="1"/>
</dbReference>
<feature type="domain" description="Cytochrome C Planctomycete-type" evidence="1">
    <location>
        <begin position="35"/>
        <end position="91"/>
    </location>
</feature>
<evidence type="ECO:0000259" key="1">
    <source>
        <dbReference type="Pfam" id="PF07635"/>
    </source>
</evidence>